<dbReference type="STRING" id="1051891.A0A0C3M2Z0"/>
<feature type="domain" description="Rab-GAP TBC" evidence="4">
    <location>
        <begin position="1"/>
        <end position="184"/>
    </location>
</feature>
<dbReference type="InterPro" id="IPR050302">
    <property type="entry name" value="Rab_GAP_TBC_domain"/>
</dbReference>
<dbReference type="Gene3D" id="1.10.8.270">
    <property type="entry name" value="putative rabgap domain of human tbc1 domain family member 14 like domains"/>
    <property type="match status" value="1"/>
</dbReference>
<feature type="non-terminal residue" evidence="5">
    <location>
        <position position="1"/>
    </location>
</feature>
<sequence>PSALRGMVWQLMSASKDTELERIYATLLKQSSPHEKAIVRDLGRTFPQHSFFMDGQGIGQENLFNVLKAYSLYDTEVGYCQGLAFIGAALLLNMPDEEAFCVLVRLMYSYGSRDMYLPEMPGLQLRLFQFDRLVEELLPVLHVHFLRQGIKSSMFCSQWFLTMFSYRFPLDLVFRIFDSVFGHGIEAIFGFSTVLLIKNEEKLLKLKFDQILEYMKGELFDLYRVREPTDRTTESRFRYRADDFVVDAFRVKITPFMLDTYANEYNELRRVQTAHAMEMDNLRTANRGLANQVRELETSLSTLNAEHCEIVKQLVMAKIEREEIEAELVRYKLMYAEVMHDKEDSMSSHRMSQSPTPAGSGRGSSISSFSFPKLGRS</sequence>
<keyword evidence="6" id="KW-1185">Reference proteome</keyword>
<dbReference type="SMART" id="SM00164">
    <property type="entry name" value="TBC"/>
    <property type="match status" value="1"/>
</dbReference>
<dbReference type="GO" id="GO:0005096">
    <property type="term" value="F:GTPase activator activity"/>
    <property type="evidence" value="ECO:0007669"/>
    <property type="project" value="UniProtKB-KW"/>
</dbReference>
<dbReference type="OrthoDB" id="295078at2759"/>
<gene>
    <name evidence="5" type="ORF">M407DRAFT_72274</name>
</gene>
<keyword evidence="1" id="KW-0343">GTPase activation</keyword>
<dbReference type="EMBL" id="KN822999">
    <property type="protein sequence ID" value="KIO28072.1"/>
    <property type="molecule type" value="Genomic_DNA"/>
</dbReference>
<name>A0A0C3M2Z0_9AGAM</name>
<dbReference type="PANTHER" id="PTHR47219:SF9">
    <property type="entry name" value="GTPASE ACTIVATING PROTEIN AND CENTROSOME-ASSOCIATED, ISOFORM B"/>
    <property type="match status" value="1"/>
</dbReference>
<dbReference type="AlphaFoldDB" id="A0A0C3M2Z0"/>
<dbReference type="PANTHER" id="PTHR47219">
    <property type="entry name" value="RAB GTPASE-ACTIVATING PROTEIN 1-LIKE"/>
    <property type="match status" value="1"/>
</dbReference>
<feature type="coiled-coil region" evidence="2">
    <location>
        <begin position="279"/>
        <end position="306"/>
    </location>
</feature>
<dbReference type="InterPro" id="IPR035969">
    <property type="entry name" value="Rab-GAP_TBC_sf"/>
</dbReference>
<dbReference type="HOGENOM" id="CLU_005350_11_2_1"/>
<organism evidence="5 6">
    <name type="scientific">Tulasnella calospora MUT 4182</name>
    <dbReference type="NCBI Taxonomy" id="1051891"/>
    <lineage>
        <taxon>Eukaryota</taxon>
        <taxon>Fungi</taxon>
        <taxon>Dikarya</taxon>
        <taxon>Basidiomycota</taxon>
        <taxon>Agaricomycotina</taxon>
        <taxon>Agaricomycetes</taxon>
        <taxon>Cantharellales</taxon>
        <taxon>Tulasnellaceae</taxon>
        <taxon>Tulasnella</taxon>
    </lineage>
</organism>
<dbReference type="SUPFAM" id="SSF47923">
    <property type="entry name" value="Ypt/Rab-GAP domain of gyp1p"/>
    <property type="match status" value="2"/>
</dbReference>
<reference evidence="6" key="2">
    <citation type="submission" date="2015-01" db="EMBL/GenBank/DDBJ databases">
        <title>Evolutionary Origins and Diversification of the Mycorrhizal Mutualists.</title>
        <authorList>
            <consortium name="DOE Joint Genome Institute"/>
            <consortium name="Mycorrhizal Genomics Consortium"/>
            <person name="Kohler A."/>
            <person name="Kuo A."/>
            <person name="Nagy L.G."/>
            <person name="Floudas D."/>
            <person name="Copeland A."/>
            <person name="Barry K.W."/>
            <person name="Cichocki N."/>
            <person name="Veneault-Fourrey C."/>
            <person name="LaButti K."/>
            <person name="Lindquist E.A."/>
            <person name="Lipzen A."/>
            <person name="Lundell T."/>
            <person name="Morin E."/>
            <person name="Murat C."/>
            <person name="Riley R."/>
            <person name="Ohm R."/>
            <person name="Sun H."/>
            <person name="Tunlid A."/>
            <person name="Henrissat B."/>
            <person name="Grigoriev I.V."/>
            <person name="Hibbett D.S."/>
            <person name="Martin F."/>
        </authorList>
    </citation>
    <scope>NUCLEOTIDE SEQUENCE [LARGE SCALE GENOMIC DNA]</scope>
    <source>
        <strain evidence="6">MUT 4182</strain>
    </source>
</reference>
<evidence type="ECO:0000259" key="4">
    <source>
        <dbReference type="PROSITE" id="PS50086"/>
    </source>
</evidence>
<reference evidence="5 6" key="1">
    <citation type="submission" date="2014-04" db="EMBL/GenBank/DDBJ databases">
        <authorList>
            <consortium name="DOE Joint Genome Institute"/>
            <person name="Kuo A."/>
            <person name="Girlanda M."/>
            <person name="Perotto S."/>
            <person name="Kohler A."/>
            <person name="Nagy L.G."/>
            <person name="Floudas D."/>
            <person name="Copeland A."/>
            <person name="Barry K.W."/>
            <person name="Cichocki N."/>
            <person name="Veneault-Fourrey C."/>
            <person name="LaButti K."/>
            <person name="Lindquist E.A."/>
            <person name="Lipzen A."/>
            <person name="Lundell T."/>
            <person name="Morin E."/>
            <person name="Murat C."/>
            <person name="Sun H."/>
            <person name="Tunlid A."/>
            <person name="Henrissat B."/>
            <person name="Grigoriev I.V."/>
            <person name="Hibbett D.S."/>
            <person name="Martin F."/>
            <person name="Nordberg H.P."/>
            <person name="Cantor M.N."/>
            <person name="Hua S.X."/>
        </authorList>
    </citation>
    <scope>NUCLEOTIDE SEQUENCE [LARGE SCALE GENOMIC DNA]</scope>
    <source>
        <strain evidence="5 6">MUT 4182</strain>
    </source>
</reference>
<dbReference type="GO" id="GO:0031267">
    <property type="term" value="F:small GTPase binding"/>
    <property type="evidence" value="ECO:0007669"/>
    <property type="project" value="TreeGrafter"/>
</dbReference>
<feature type="compositionally biased region" description="Polar residues" evidence="3">
    <location>
        <begin position="348"/>
        <end position="357"/>
    </location>
</feature>
<proteinExistence type="predicted"/>
<dbReference type="PROSITE" id="PS50086">
    <property type="entry name" value="TBC_RABGAP"/>
    <property type="match status" value="1"/>
</dbReference>
<keyword evidence="2" id="KW-0175">Coiled coil</keyword>
<dbReference type="FunFam" id="1.10.8.270:FF:000001">
    <property type="entry name" value="TBC1 domain family member 1"/>
    <property type="match status" value="1"/>
</dbReference>
<evidence type="ECO:0000313" key="6">
    <source>
        <dbReference type="Proteomes" id="UP000054248"/>
    </source>
</evidence>
<dbReference type="Pfam" id="PF23436">
    <property type="entry name" value="RabGap-TBC_2"/>
    <property type="match status" value="1"/>
</dbReference>
<evidence type="ECO:0000256" key="1">
    <source>
        <dbReference type="ARBA" id="ARBA00022468"/>
    </source>
</evidence>
<evidence type="ECO:0000256" key="3">
    <source>
        <dbReference type="SAM" id="MobiDB-lite"/>
    </source>
</evidence>
<feature type="region of interest" description="Disordered" evidence="3">
    <location>
        <begin position="343"/>
        <end position="377"/>
    </location>
</feature>
<accession>A0A0C3M2Z0</accession>
<dbReference type="InterPro" id="IPR000195">
    <property type="entry name" value="Rab-GAP-TBC_dom"/>
</dbReference>
<dbReference type="Gene3D" id="1.10.472.80">
    <property type="entry name" value="Ypt/Rab-GAP domain of gyp1p, domain 3"/>
    <property type="match status" value="1"/>
</dbReference>
<dbReference type="Proteomes" id="UP000054248">
    <property type="component" value="Unassembled WGS sequence"/>
</dbReference>
<evidence type="ECO:0000256" key="2">
    <source>
        <dbReference type="SAM" id="Coils"/>
    </source>
</evidence>
<protein>
    <recommendedName>
        <fullName evidence="4">Rab-GAP TBC domain-containing protein</fullName>
    </recommendedName>
</protein>
<evidence type="ECO:0000313" key="5">
    <source>
        <dbReference type="EMBL" id="KIO28072.1"/>
    </source>
</evidence>